<dbReference type="OrthoDB" id="9773293at2"/>
<feature type="domain" description="AB hydrolase-1" evidence="1">
    <location>
        <begin position="48"/>
        <end position="272"/>
    </location>
</feature>
<dbReference type="STRING" id="1492898.SY85_18005"/>
<accession>A0A172TYR5</accession>
<reference evidence="2 3" key="2">
    <citation type="journal article" date="2016" name="Int. J. Syst. Evol. Microbiol.">
        <title>Flavisolibacter tropicus sp. nov., isolated from tropical soil.</title>
        <authorList>
            <person name="Lee J.J."/>
            <person name="Kang M.S."/>
            <person name="Kim G.S."/>
            <person name="Lee C.S."/>
            <person name="Lim S."/>
            <person name="Lee J."/>
            <person name="Roh S.H."/>
            <person name="Kang H."/>
            <person name="Ha J.M."/>
            <person name="Bae S."/>
            <person name="Jung H.Y."/>
            <person name="Kim M.K."/>
        </authorList>
    </citation>
    <scope>NUCLEOTIDE SEQUENCE [LARGE SCALE GENOMIC DNA]</scope>
    <source>
        <strain evidence="2 3">LCS9</strain>
    </source>
</reference>
<dbReference type="Pfam" id="PF00561">
    <property type="entry name" value="Abhydrolase_1"/>
    <property type="match status" value="1"/>
</dbReference>
<dbReference type="EMBL" id="CP011390">
    <property type="protein sequence ID" value="ANE52108.1"/>
    <property type="molecule type" value="Genomic_DNA"/>
</dbReference>
<dbReference type="InterPro" id="IPR029058">
    <property type="entry name" value="AB_hydrolase_fold"/>
</dbReference>
<dbReference type="InterPro" id="IPR000073">
    <property type="entry name" value="AB_hydrolase_1"/>
</dbReference>
<dbReference type="PATRIC" id="fig|1492898.3.peg.3913"/>
<organism evidence="2 3">
    <name type="scientific">Flavisolibacter tropicus</name>
    <dbReference type="NCBI Taxonomy" id="1492898"/>
    <lineage>
        <taxon>Bacteria</taxon>
        <taxon>Pseudomonadati</taxon>
        <taxon>Bacteroidota</taxon>
        <taxon>Chitinophagia</taxon>
        <taxon>Chitinophagales</taxon>
        <taxon>Chitinophagaceae</taxon>
        <taxon>Flavisolibacter</taxon>
    </lineage>
</organism>
<dbReference type="SUPFAM" id="SSF53474">
    <property type="entry name" value="alpha/beta-Hydrolases"/>
    <property type="match status" value="1"/>
</dbReference>
<dbReference type="Gene3D" id="3.40.50.1820">
    <property type="entry name" value="alpha/beta hydrolase"/>
    <property type="match status" value="1"/>
</dbReference>
<name>A0A172TYR5_9BACT</name>
<evidence type="ECO:0000313" key="3">
    <source>
        <dbReference type="Proteomes" id="UP000077177"/>
    </source>
</evidence>
<sequence>MNQTFTLPDGRQLGYCLYGEPENQPCLYFHGTPSSRLEPQLLGAYNIDLNLLLYKAELFLIAIDRPGMGLSTFNPKGDFINFAADVQLLLQHLGVSSCPVLAWSGGGPYALAIAHHYPRLISSVSIVCGFTRPFAKGVLQLMGKNKWYFRLAKYTPWMLKKGMNIIRKQRVRKAPPQWITGLPYVDYAYFKNGIRVISQLTLKEACRNSAEGAVHEARSYFNDFGFALSDIQQPVHYWWGTADMTVIRLHAEAVEQQVQNAVMHYRDKEGHVSIYVNCFEEILAQLSRV</sequence>
<dbReference type="PANTHER" id="PTHR45763:SF46">
    <property type="entry name" value="AB HYDROLASE-1 DOMAIN-CONTAINING PROTEIN"/>
    <property type="match status" value="1"/>
</dbReference>
<keyword evidence="3" id="KW-1185">Reference proteome</keyword>
<dbReference type="Proteomes" id="UP000077177">
    <property type="component" value="Chromosome"/>
</dbReference>
<evidence type="ECO:0000313" key="2">
    <source>
        <dbReference type="EMBL" id="ANE52108.1"/>
    </source>
</evidence>
<reference evidence="3" key="1">
    <citation type="submission" date="2015-01" db="EMBL/GenBank/DDBJ databases">
        <title>Flavisolibacter sp./LCS9/ whole genome sequencing.</title>
        <authorList>
            <person name="Kim M.K."/>
            <person name="Srinivasan S."/>
            <person name="Lee J.-J."/>
        </authorList>
    </citation>
    <scope>NUCLEOTIDE SEQUENCE [LARGE SCALE GENOMIC DNA]</scope>
    <source>
        <strain evidence="3">LCS9</strain>
    </source>
</reference>
<dbReference type="AlphaFoldDB" id="A0A172TYR5"/>
<dbReference type="KEGG" id="fla:SY85_18005"/>
<proteinExistence type="predicted"/>
<dbReference type="PANTHER" id="PTHR45763">
    <property type="entry name" value="HYDROLASE, ALPHA/BETA FOLD FAMILY PROTEIN, EXPRESSED-RELATED"/>
    <property type="match status" value="1"/>
</dbReference>
<gene>
    <name evidence="2" type="ORF">SY85_18005</name>
</gene>
<protein>
    <recommendedName>
        <fullName evidence="1">AB hydrolase-1 domain-containing protein</fullName>
    </recommendedName>
</protein>
<dbReference type="RefSeq" id="WP_066406265.1">
    <property type="nucleotide sequence ID" value="NZ_CP011390.1"/>
</dbReference>
<evidence type="ECO:0000259" key="1">
    <source>
        <dbReference type="Pfam" id="PF00561"/>
    </source>
</evidence>